<gene>
    <name evidence="1" type="ORF">EYR41_002939</name>
</gene>
<name>A0A7C8KPH6_ORBOL</name>
<evidence type="ECO:0000313" key="2">
    <source>
        <dbReference type="Proteomes" id="UP000297595"/>
    </source>
</evidence>
<dbReference type="Proteomes" id="UP000297595">
    <property type="component" value="Unassembled WGS sequence"/>
</dbReference>
<accession>A0A7C8KPH6</accession>
<protein>
    <submittedName>
        <fullName evidence="1">Uncharacterized protein</fullName>
    </submittedName>
</protein>
<dbReference type="OrthoDB" id="10299077at2759"/>
<dbReference type="AlphaFoldDB" id="A0A7C8KPH6"/>
<comment type="caution">
    <text evidence="1">The sequence shown here is derived from an EMBL/GenBank/DDBJ whole genome shotgun (WGS) entry which is preliminary data.</text>
</comment>
<proteinExistence type="predicted"/>
<dbReference type="EMBL" id="SOZJ01000002">
    <property type="protein sequence ID" value="TGJ70929.1"/>
    <property type="molecule type" value="Genomic_DNA"/>
</dbReference>
<reference evidence="1 2" key="1">
    <citation type="submission" date="2019-03" db="EMBL/GenBank/DDBJ databases">
        <title>Nematode-trapping fungi genome.</title>
        <authorList>
            <person name="Vidal-Diez De Ulzurrun G."/>
        </authorList>
    </citation>
    <scope>NUCLEOTIDE SEQUENCE [LARGE SCALE GENOMIC DNA]</scope>
    <source>
        <strain evidence="1 2">TWF154</strain>
    </source>
</reference>
<evidence type="ECO:0000313" key="1">
    <source>
        <dbReference type="EMBL" id="TGJ70929.1"/>
    </source>
</evidence>
<sequence length="181" mass="20630">MIIINKIGGLQADLLFTMNLVKLERRELAFGLALGKGAVPFSRSWAFPPQSTGALSRGKPIRKKTSEWQKKVFEMQSEKGGKRKWMMFGAILARHRHCLPGRKELHAGSTRRARPTSITLRLLVVRLPGCKLVVSLLSTGVERLAATDIQEYLFFFLFLFFSYGFWRRIPGAKLRQDCDVF</sequence>
<organism evidence="1 2">
    <name type="scientific">Orbilia oligospora</name>
    <name type="common">Nematode-trapping fungus</name>
    <name type="synonym">Arthrobotrys oligospora</name>
    <dbReference type="NCBI Taxonomy" id="2813651"/>
    <lineage>
        <taxon>Eukaryota</taxon>
        <taxon>Fungi</taxon>
        <taxon>Dikarya</taxon>
        <taxon>Ascomycota</taxon>
        <taxon>Pezizomycotina</taxon>
        <taxon>Orbiliomycetes</taxon>
        <taxon>Orbiliales</taxon>
        <taxon>Orbiliaceae</taxon>
        <taxon>Orbilia</taxon>
    </lineage>
</organism>